<comment type="caution">
    <text evidence="5">The sequence shown here is derived from an EMBL/GenBank/DDBJ whole genome shotgun (WGS) entry which is preliminary data.</text>
</comment>
<name>A0ABQ4HVN1_9ACTN</name>
<evidence type="ECO:0000256" key="1">
    <source>
        <dbReference type="ARBA" id="ARBA00022676"/>
    </source>
</evidence>
<dbReference type="InterPro" id="IPR001296">
    <property type="entry name" value="Glyco_trans_1"/>
</dbReference>
<dbReference type="PANTHER" id="PTHR12526">
    <property type="entry name" value="GLYCOSYLTRANSFERASE"/>
    <property type="match status" value="1"/>
</dbReference>
<reference evidence="5 6" key="1">
    <citation type="submission" date="2021-01" db="EMBL/GenBank/DDBJ databases">
        <title>Whole genome shotgun sequence of Verrucosispora andamanensis NBRC 109075.</title>
        <authorList>
            <person name="Komaki H."/>
            <person name="Tamura T."/>
        </authorList>
    </citation>
    <scope>NUCLEOTIDE SEQUENCE [LARGE SCALE GENOMIC DNA]</scope>
    <source>
        <strain evidence="5 6">NBRC 109075</strain>
    </source>
</reference>
<evidence type="ECO:0000256" key="2">
    <source>
        <dbReference type="ARBA" id="ARBA00022679"/>
    </source>
</evidence>
<sequence>MRIGLLTQWYDPEPGPAALPGMLAAALAGRGHEVQVLTGFPNYPTGRLASGYRMARRRDEIDGATRIRRVALYPSHDRSAMRRVANYGSFAVSALVSGTPALRGLDALWVGNSPISVALPMWFTRYVHRVPVLLHVLDLWPDSVTASGFLGTGRASLMIERGMAGWCGAMYRSAARVACVSPGAADLLAGRGVPREKLLHIPMWADETLRTHAGDLRADLGLRADQVVLVYAGALGEAQGLDSLIDACARTSDPRFVCLIAGSGTTEDRLRRRAEAAGATNVRFLGQLPRDRMPALMATGDAHYVSLRRGGMSAYTMPSKVQATLAAGRALLVAAEGDAAAVARDSGAGITARPGDPDSIADALRELCDLGREKLELLGQAGRVHYDRVFSVAVGAERVERALREVVEDPGFKASRRRR</sequence>
<dbReference type="InterPro" id="IPR028098">
    <property type="entry name" value="Glyco_trans_4-like_N"/>
</dbReference>
<dbReference type="SUPFAM" id="SSF53756">
    <property type="entry name" value="UDP-Glycosyltransferase/glycogen phosphorylase"/>
    <property type="match status" value="1"/>
</dbReference>
<keyword evidence="1" id="KW-0328">Glycosyltransferase</keyword>
<dbReference type="Pfam" id="PF13579">
    <property type="entry name" value="Glyco_trans_4_4"/>
    <property type="match status" value="1"/>
</dbReference>
<evidence type="ECO:0000313" key="5">
    <source>
        <dbReference type="EMBL" id="GIJ09561.1"/>
    </source>
</evidence>
<dbReference type="Pfam" id="PF00534">
    <property type="entry name" value="Glycos_transf_1"/>
    <property type="match status" value="1"/>
</dbReference>
<protein>
    <submittedName>
        <fullName evidence="5">Glycosyltransferase WbuB</fullName>
    </submittedName>
</protein>
<feature type="domain" description="Glycosyl transferase family 1" evidence="3">
    <location>
        <begin position="216"/>
        <end position="383"/>
    </location>
</feature>
<feature type="domain" description="Glycosyltransferase subfamily 4-like N-terminal" evidence="4">
    <location>
        <begin position="21"/>
        <end position="204"/>
    </location>
</feature>
<keyword evidence="2" id="KW-0808">Transferase</keyword>
<proteinExistence type="predicted"/>
<dbReference type="PANTHER" id="PTHR12526:SF622">
    <property type="entry name" value="GLYCOSYLTRANSFERASE (GROUP I)"/>
    <property type="match status" value="1"/>
</dbReference>
<organism evidence="5 6">
    <name type="scientific">Micromonospora andamanensis</name>
    <dbReference type="NCBI Taxonomy" id="1287068"/>
    <lineage>
        <taxon>Bacteria</taxon>
        <taxon>Bacillati</taxon>
        <taxon>Actinomycetota</taxon>
        <taxon>Actinomycetes</taxon>
        <taxon>Micromonosporales</taxon>
        <taxon>Micromonosporaceae</taxon>
        <taxon>Micromonospora</taxon>
    </lineage>
</organism>
<evidence type="ECO:0000259" key="3">
    <source>
        <dbReference type="Pfam" id="PF00534"/>
    </source>
</evidence>
<evidence type="ECO:0000313" key="6">
    <source>
        <dbReference type="Proteomes" id="UP000647017"/>
    </source>
</evidence>
<dbReference type="Gene3D" id="3.40.50.2000">
    <property type="entry name" value="Glycogen Phosphorylase B"/>
    <property type="match status" value="2"/>
</dbReference>
<gene>
    <name evidence="5" type="ORF">Van01_27750</name>
</gene>
<dbReference type="RefSeq" id="WP_204006805.1">
    <property type="nucleotide sequence ID" value="NZ_BOOZ01000014.1"/>
</dbReference>
<dbReference type="EMBL" id="BOOZ01000014">
    <property type="protein sequence ID" value="GIJ09561.1"/>
    <property type="molecule type" value="Genomic_DNA"/>
</dbReference>
<keyword evidence="6" id="KW-1185">Reference proteome</keyword>
<evidence type="ECO:0000259" key="4">
    <source>
        <dbReference type="Pfam" id="PF13579"/>
    </source>
</evidence>
<dbReference type="CDD" id="cd03794">
    <property type="entry name" value="GT4_WbuB-like"/>
    <property type="match status" value="1"/>
</dbReference>
<accession>A0ABQ4HVN1</accession>
<dbReference type="Proteomes" id="UP000647017">
    <property type="component" value="Unassembled WGS sequence"/>
</dbReference>